<gene>
    <name evidence="2" type="primary">LOC114076790</name>
</gene>
<sequence length="127" mass="13814">MEPNIIVTISFSKLQYTSNKHRYWCIWTLEPTSRCRSYPNAKLSSGFENEHKKECWSKTGEKVAGGNQVPHQAPAIGVAMPVNPVGWTDVEVWIALAPDGSSHHCVGPGYDGPCQRAGGSTGEPTST</sequence>
<reference evidence="1" key="1">
    <citation type="journal article" date="2014" name="Nat. Genet.">
        <title>The genome of the stress-tolerant wild tomato species Solanum pennellii.</title>
        <authorList>
            <person name="Bolger A."/>
            <person name="Scossa F."/>
            <person name="Bolger M.E."/>
            <person name="Lanz C."/>
            <person name="Maumus F."/>
            <person name="Tohge T."/>
            <person name="Quesneville H."/>
            <person name="Alseekh S."/>
            <person name="Sorensen I."/>
            <person name="Lichtenstein G."/>
            <person name="Fich E.A."/>
            <person name="Conte M."/>
            <person name="Keller H."/>
            <person name="Schneeberger K."/>
            <person name="Schwacke R."/>
            <person name="Ofner I."/>
            <person name="Vrebalov J."/>
            <person name="Xu Y."/>
            <person name="Osorio S."/>
            <person name="Aflitos S.A."/>
            <person name="Schijlen E."/>
            <person name="Jimenez-Gomez J.M."/>
            <person name="Ryngajllo M."/>
            <person name="Kimura S."/>
            <person name="Kumar R."/>
            <person name="Koenig D."/>
            <person name="Headland L.R."/>
            <person name="Maloof J.N."/>
            <person name="Sinha N."/>
            <person name="van Ham R.C."/>
            <person name="Lankhorst R.K."/>
            <person name="Mao L."/>
            <person name="Vogel A."/>
            <person name="Arsova B."/>
            <person name="Panstruga R."/>
            <person name="Fei Z."/>
            <person name="Rose J.K."/>
            <person name="Zamir D."/>
            <person name="Carrari F."/>
            <person name="Giovannoni J.J."/>
            <person name="Weigel D."/>
            <person name="Usadel B."/>
            <person name="Fernie A.R."/>
        </authorList>
    </citation>
    <scope>NUCLEOTIDE SEQUENCE [LARGE SCALE GENOMIC DNA]</scope>
    <source>
        <strain evidence="1">cv. LA0716</strain>
    </source>
</reference>
<evidence type="ECO:0000313" key="1">
    <source>
        <dbReference type="Proteomes" id="UP000694930"/>
    </source>
</evidence>
<dbReference type="GeneID" id="114076790"/>
<proteinExistence type="predicted"/>
<organism evidence="1 2">
    <name type="scientific">Solanum pennellii</name>
    <name type="common">Tomato</name>
    <name type="synonym">Lycopersicon pennellii</name>
    <dbReference type="NCBI Taxonomy" id="28526"/>
    <lineage>
        <taxon>Eukaryota</taxon>
        <taxon>Viridiplantae</taxon>
        <taxon>Streptophyta</taxon>
        <taxon>Embryophyta</taxon>
        <taxon>Tracheophyta</taxon>
        <taxon>Spermatophyta</taxon>
        <taxon>Magnoliopsida</taxon>
        <taxon>eudicotyledons</taxon>
        <taxon>Gunneridae</taxon>
        <taxon>Pentapetalae</taxon>
        <taxon>asterids</taxon>
        <taxon>lamiids</taxon>
        <taxon>Solanales</taxon>
        <taxon>Solanaceae</taxon>
        <taxon>Solanoideae</taxon>
        <taxon>Solaneae</taxon>
        <taxon>Solanum</taxon>
        <taxon>Solanum subgen. Lycopersicon</taxon>
    </lineage>
</organism>
<protein>
    <submittedName>
        <fullName evidence="2">Uncharacterized protein LOC114076790</fullName>
    </submittedName>
</protein>
<accession>A0ABM1V8N7</accession>
<name>A0ABM1V8N7_SOLPN</name>
<dbReference type="RefSeq" id="XP_027772105.1">
    <property type="nucleotide sequence ID" value="XM_027916304.1"/>
</dbReference>
<reference evidence="2" key="2">
    <citation type="submission" date="2025-08" db="UniProtKB">
        <authorList>
            <consortium name="RefSeq"/>
        </authorList>
    </citation>
    <scope>IDENTIFICATION</scope>
</reference>
<keyword evidence="1" id="KW-1185">Reference proteome</keyword>
<evidence type="ECO:0000313" key="2">
    <source>
        <dbReference type="RefSeq" id="XP_027772105.1"/>
    </source>
</evidence>
<dbReference type="Proteomes" id="UP000694930">
    <property type="component" value="Chromosome 4"/>
</dbReference>